<reference evidence="3 4" key="1">
    <citation type="journal article" date="2014" name="Int. J. Syst. Evol. Microbiol.">
        <title>Complete genome sequence of Corynebacterium casei LMG S-19264T (=DSM 44701T), isolated from a smear-ripened cheese.</title>
        <authorList>
            <consortium name="US DOE Joint Genome Institute (JGI-PGF)"/>
            <person name="Walter F."/>
            <person name="Albersmeier A."/>
            <person name="Kalinowski J."/>
            <person name="Ruckert C."/>
        </authorList>
    </citation>
    <scope>NUCLEOTIDE SEQUENCE [LARGE SCALE GENOMIC DNA]</scope>
    <source>
        <strain evidence="3 4">IBRC-M 10912</strain>
    </source>
</reference>
<protein>
    <submittedName>
        <fullName evidence="3">PGF-CTERM sorting domain-containing protein</fullName>
    </submittedName>
</protein>
<dbReference type="RefSeq" id="WP_246966435.1">
    <property type="nucleotide sequence ID" value="NZ_CP095397.1"/>
</dbReference>
<keyword evidence="1" id="KW-0732">Signal</keyword>
<gene>
    <name evidence="3" type="ORF">ACFOZ7_07495</name>
</gene>
<feature type="region of interest" description="Disordered" evidence="2">
    <location>
        <begin position="34"/>
        <end position="82"/>
    </location>
</feature>
<feature type="compositionally biased region" description="Acidic residues" evidence="2">
    <location>
        <begin position="72"/>
        <end position="82"/>
    </location>
</feature>
<evidence type="ECO:0000256" key="1">
    <source>
        <dbReference type="ARBA" id="ARBA00022729"/>
    </source>
</evidence>
<organism evidence="3 4">
    <name type="scientific">Natribaculum luteum</name>
    <dbReference type="NCBI Taxonomy" id="1586232"/>
    <lineage>
        <taxon>Archaea</taxon>
        <taxon>Methanobacteriati</taxon>
        <taxon>Methanobacteriota</taxon>
        <taxon>Stenosarchaea group</taxon>
        <taxon>Halobacteria</taxon>
        <taxon>Halobacteriales</taxon>
        <taxon>Natrialbaceae</taxon>
        <taxon>Natribaculum</taxon>
    </lineage>
</organism>
<dbReference type="GeneID" id="71854352"/>
<accession>A0ABD5NXM6</accession>
<feature type="compositionally biased region" description="Acidic residues" evidence="2">
    <location>
        <begin position="290"/>
        <end position="301"/>
    </location>
</feature>
<evidence type="ECO:0000313" key="4">
    <source>
        <dbReference type="Proteomes" id="UP001595821"/>
    </source>
</evidence>
<dbReference type="AlphaFoldDB" id="A0ABD5NXM6"/>
<evidence type="ECO:0000256" key="2">
    <source>
        <dbReference type="SAM" id="MobiDB-lite"/>
    </source>
</evidence>
<dbReference type="GO" id="GO:0005886">
    <property type="term" value="C:plasma membrane"/>
    <property type="evidence" value="ECO:0007669"/>
    <property type="project" value="UniProtKB-SubCell"/>
</dbReference>
<dbReference type="NCBIfam" id="TIGR04126">
    <property type="entry name" value="PGF_CTERM"/>
    <property type="match status" value="1"/>
</dbReference>
<dbReference type="EMBL" id="JBHSDJ010000016">
    <property type="protein sequence ID" value="MFC4246844.1"/>
    <property type="molecule type" value="Genomic_DNA"/>
</dbReference>
<name>A0ABD5NXM6_9EURY</name>
<sequence>MPDLRFTASDLATIAVGLLVVCSGLTATMVVAGADLSPGSSSTADVRPDTTDPRGVYGQSADARNPTAPIEDAYEEPVPEEGDPYFEAAASDGSWISYVNPRDEYRSPYLGDGSGKICVTLLNEDGDPIVGETVPDTSVTIPTSDSIEWHSSADPMTVDFPLTDNYERPLDADQFGTTSELPQGDGYLDSHCIEIHGLPEDGGTVEYGQAQVDGEYADWIDVVGYVQQGPVGDGWDSSVDPIADAESYEEAGGGWTYRPETSHGQVVVVLQLDPPADAYPDQGADNSSENTDDGNESDENTDNSSGNTDGGNEGDENTDGGNTDDSSENTDEELPGFGVLVAVAALVVAALARTRR</sequence>
<dbReference type="Proteomes" id="UP001595821">
    <property type="component" value="Unassembled WGS sequence"/>
</dbReference>
<feature type="region of interest" description="Disordered" evidence="2">
    <location>
        <begin position="275"/>
        <end position="334"/>
    </location>
</feature>
<dbReference type="GO" id="GO:0030115">
    <property type="term" value="C:S-layer"/>
    <property type="evidence" value="ECO:0007669"/>
    <property type="project" value="UniProtKB-SubCell"/>
</dbReference>
<proteinExistence type="predicted"/>
<feature type="compositionally biased region" description="Acidic residues" evidence="2">
    <location>
        <begin position="325"/>
        <end position="334"/>
    </location>
</feature>
<evidence type="ECO:0000313" key="3">
    <source>
        <dbReference type="EMBL" id="MFC4246844.1"/>
    </source>
</evidence>
<comment type="caution">
    <text evidence="3">The sequence shown here is derived from an EMBL/GenBank/DDBJ whole genome shotgun (WGS) entry which is preliminary data.</text>
</comment>
<dbReference type="InterPro" id="IPR026371">
    <property type="entry name" value="PGF_CTERM"/>
</dbReference>